<evidence type="ECO:0000313" key="4">
    <source>
        <dbReference type="Proteomes" id="UP000735302"/>
    </source>
</evidence>
<dbReference type="Gene3D" id="2.40.70.10">
    <property type="entry name" value="Acid Proteases"/>
    <property type="match status" value="2"/>
</dbReference>
<evidence type="ECO:0000259" key="2">
    <source>
        <dbReference type="PROSITE" id="PS51767"/>
    </source>
</evidence>
<dbReference type="Gene3D" id="2.60.40.1960">
    <property type="match status" value="1"/>
</dbReference>
<gene>
    <name evidence="3" type="ORF">PoB_005138900</name>
</gene>
<dbReference type="PROSITE" id="PS51767">
    <property type="entry name" value="PEPTIDASE_A1"/>
    <property type="match status" value="1"/>
</dbReference>
<evidence type="ECO:0000256" key="1">
    <source>
        <dbReference type="ARBA" id="ARBA00007447"/>
    </source>
</evidence>
<dbReference type="Pfam" id="PF00026">
    <property type="entry name" value="Asp"/>
    <property type="match status" value="1"/>
</dbReference>
<dbReference type="EMBL" id="BLXT01005660">
    <property type="protein sequence ID" value="GFO24884.1"/>
    <property type="molecule type" value="Genomic_DNA"/>
</dbReference>
<dbReference type="InterPro" id="IPR033121">
    <property type="entry name" value="PEPTIDASE_A1"/>
</dbReference>
<dbReference type="GO" id="GO:0006508">
    <property type="term" value="P:proteolysis"/>
    <property type="evidence" value="ECO:0007669"/>
    <property type="project" value="InterPro"/>
</dbReference>
<keyword evidence="4" id="KW-1185">Reference proteome</keyword>
<reference evidence="3 4" key="1">
    <citation type="journal article" date="2021" name="Elife">
        <title>Chloroplast acquisition without the gene transfer in kleptoplastic sea slugs, Plakobranchus ocellatus.</title>
        <authorList>
            <person name="Maeda T."/>
            <person name="Takahashi S."/>
            <person name="Yoshida T."/>
            <person name="Shimamura S."/>
            <person name="Takaki Y."/>
            <person name="Nagai Y."/>
            <person name="Toyoda A."/>
            <person name="Suzuki Y."/>
            <person name="Arimoto A."/>
            <person name="Ishii H."/>
            <person name="Satoh N."/>
            <person name="Nishiyama T."/>
            <person name="Hasebe M."/>
            <person name="Maruyama T."/>
            <person name="Minagawa J."/>
            <person name="Obokata J."/>
            <person name="Shigenobu S."/>
        </authorList>
    </citation>
    <scope>NUCLEOTIDE SEQUENCE [LARGE SCALE GENOMIC DNA]</scope>
</reference>
<dbReference type="InterPro" id="IPR001461">
    <property type="entry name" value="Aspartic_peptidase_A1"/>
</dbReference>
<accession>A0AAV4C2I3</accession>
<dbReference type="GO" id="GO:0004190">
    <property type="term" value="F:aspartic-type endopeptidase activity"/>
    <property type="evidence" value="ECO:0007669"/>
    <property type="project" value="InterPro"/>
</dbReference>
<feature type="domain" description="Peptidase A1" evidence="2">
    <location>
        <begin position="1"/>
        <end position="298"/>
    </location>
</feature>
<dbReference type="PANTHER" id="PTHR47966:SF51">
    <property type="entry name" value="BETA-SITE APP-CLEAVING ENZYME, ISOFORM A-RELATED"/>
    <property type="match status" value="1"/>
</dbReference>
<comment type="similarity">
    <text evidence="1">Belongs to the peptidase A1 family.</text>
</comment>
<sequence>MLNARRSWNKGRMRANKSKDLRRLYNNVSSSTYIANGKKYDEYYEASKGYWSQDSVTVANLTVRNQFFGEVILQYDTFRDMDIDGVFGLMPTGSAAAEGPTVFENMISQRLLPAPVFSLYLNRFNASSLDSMLIFGGIDRRYCTGRFIFAPLTSSYRWQFRMDGAEVCNRKLVIGGRRGQAELDTSTPLIQGPMEEIQTLHILLGATPHEKLPGRYVFNCSKVDSLPDVGFIVGGYSLSLSSKDYVIKEDEDGQVTCFSAIAGLYWRKDTMPIWLFGSSFMRAYYTYFDKGNKRIGFAKARH</sequence>
<proteinExistence type="inferred from homology"/>
<dbReference type="PRINTS" id="PR00792">
    <property type="entry name" value="PEPSIN"/>
</dbReference>
<comment type="caution">
    <text evidence="3">The sequence shown here is derived from an EMBL/GenBank/DDBJ whole genome shotgun (WGS) entry which is preliminary data.</text>
</comment>
<protein>
    <submittedName>
        <fullName evidence="3">Cathepsin d</fullName>
    </submittedName>
</protein>
<dbReference type="Proteomes" id="UP000735302">
    <property type="component" value="Unassembled WGS sequence"/>
</dbReference>
<name>A0AAV4C2I3_9GAST</name>
<dbReference type="InterPro" id="IPR021109">
    <property type="entry name" value="Peptidase_aspartic_dom_sf"/>
</dbReference>
<organism evidence="3 4">
    <name type="scientific">Plakobranchus ocellatus</name>
    <dbReference type="NCBI Taxonomy" id="259542"/>
    <lineage>
        <taxon>Eukaryota</taxon>
        <taxon>Metazoa</taxon>
        <taxon>Spiralia</taxon>
        <taxon>Lophotrochozoa</taxon>
        <taxon>Mollusca</taxon>
        <taxon>Gastropoda</taxon>
        <taxon>Heterobranchia</taxon>
        <taxon>Euthyneura</taxon>
        <taxon>Panpulmonata</taxon>
        <taxon>Sacoglossa</taxon>
        <taxon>Placobranchoidea</taxon>
        <taxon>Plakobranchidae</taxon>
        <taxon>Plakobranchus</taxon>
    </lineage>
</organism>
<evidence type="ECO:0000313" key="3">
    <source>
        <dbReference type="EMBL" id="GFO24884.1"/>
    </source>
</evidence>
<dbReference type="SUPFAM" id="SSF50630">
    <property type="entry name" value="Acid proteases"/>
    <property type="match status" value="1"/>
</dbReference>
<dbReference type="PANTHER" id="PTHR47966">
    <property type="entry name" value="BETA-SITE APP-CLEAVING ENZYME, ISOFORM A-RELATED"/>
    <property type="match status" value="1"/>
</dbReference>
<dbReference type="AlphaFoldDB" id="A0AAV4C2I3"/>